<feature type="region of interest" description="Disordered" evidence="2">
    <location>
        <begin position="294"/>
        <end position="353"/>
    </location>
</feature>
<feature type="compositionally biased region" description="Low complexity" evidence="2">
    <location>
        <begin position="329"/>
        <end position="339"/>
    </location>
</feature>
<reference evidence="3" key="2">
    <citation type="journal article" date="2023" name="Science">
        <title>Genomic signatures of disease resistance in endangered staghorn corals.</title>
        <authorList>
            <person name="Vollmer S.V."/>
            <person name="Selwyn J.D."/>
            <person name="Despard B.A."/>
            <person name="Roesel C.L."/>
        </authorList>
    </citation>
    <scope>NUCLEOTIDE SEQUENCE</scope>
    <source>
        <strain evidence="3">K2</strain>
    </source>
</reference>
<dbReference type="Proteomes" id="UP001249851">
    <property type="component" value="Unassembled WGS sequence"/>
</dbReference>
<name>A0AAD9QR59_ACRCE</name>
<dbReference type="AlphaFoldDB" id="A0AAD9QR59"/>
<keyword evidence="1" id="KW-0175">Coiled coil</keyword>
<feature type="region of interest" description="Disordered" evidence="2">
    <location>
        <begin position="64"/>
        <end position="95"/>
    </location>
</feature>
<evidence type="ECO:0000256" key="2">
    <source>
        <dbReference type="SAM" id="MobiDB-lite"/>
    </source>
</evidence>
<evidence type="ECO:0000313" key="3">
    <source>
        <dbReference type="EMBL" id="KAK2565979.1"/>
    </source>
</evidence>
<feature type="coiled-coil region" evidence="1">
    <location>
        <begin position="357"/>
        <end position="459"/>
    </location>
</feature>
<protein>
    <submittedName>
        <fullName evidence="3">Uncharacterized protein</fullName>
    </submittedName>
</protein>
<feature type="compositionally biased region" description="Polar residues" evidence="2">
    <location>
        <begin position="301"/>
        <end position="310"/>
    </location>
</feature>
<gene>
    <name evidence="3" type="ORF">P5673_010296</name>
</gene>
<accession>A0AAD9QR59</accession>
<feature type="compositionally biased region" description="Basic and acidic residues" evidence="2">
    <location>
        <begin position="67"/>
        <end position="84"/>
    </location>
</feature>
<dbReference type="EMBL" id="JARQWQ010000018">
    <property type="protein sequence ID" value="KAK2565979.1"/>
    <property type="molecule type" value="Genomic_DNA"/>
</dbReference>
<comment type="caution">
    <text evidence="3">The sequence shown here is derived from an EMBL/GenBank/DDBJ whole genome shotgun (WGS) entry which is preliminary data.</text>
</comment>
<reference evidence="3" key="1">
    <citation type="journal article" date="2023" name="G3 (Bethesda)">
        <title>Whole genome assembly and annotation of the endangered Caribbean coral Acropora cervicornis.</title>
        <authorList>
            <person name="Selwyn J.D."/>
            <person name="Vollmer S.V."/>
        </authorList>
    </citation>
    <scope>NUCLEOTIDE SEQUENCE</scope>
    <source>
        <strain evidence="3">K2</strain>
    </source>
</reference>
<keyword evidence="4" id="KW-1185">Reference proteome</keyword>
<organism evidence="3 4">
    <name type="scientific">Acropora cervicornis</name>
    <name type="common">Staghorn coral</name>
    <dbReference type="NCBI Taxonomy" id="6130"/>
    <lineage>
        <taxon>Eukaryota</taxon>
        <taxon>Metazoa</taxon>
        <taxon>Cnidaria</taxon>
        <taxon>Anthozoa</taxon>
        <taxon>Hexacorallia</taxon>
        <taxon>Scleractinia</taxon>
        <taxon>Astrocoeniina</taxon>
        <taxon>Acroporidae</taxon>
        <taxon>Acropora</taxon>
    </lineage>
</organism>
<sequence>MSLVKKSVQLDKQCYGDYQILLEAFISENMLRRLLSFRRTKLETPHDFQSEVVDSQIQKIAPELEETETKESKIGRDQIKRTESSECSNSSETKTNFEKHNLNDVTPEPPVTLSDNESEAIGCLIGEEYACDESDRCESSTSVEGCKEDSGIEQDFEPKTKIEKPLPEVKKEVGSQIQSSEVPPVQLVPTNHVLNTHLKQNHGKQTTESPISEFVTNHARNHSTGKGYKCSFQNMPTLVASLANSTKPYPRVTPVVTYARTPRHNKNPEIFEELILKDGFRTASLYQFPIRKEFGKRPNNSKHSAPSTVERTSKKKNKVLSFKAETKNSSSSDSGLSDGESSEEQKRMPVKKIFSNQQALQKKIDDLNGILKTMEQQKTELQTVLRIVEGWSKDLQRVERTNLAQQRKALSSRKSDFNRRLTKLKEAKVPFNEEFCDLIQQLKNEITCLVRDHRKYSARSVENIRHIQGRVIGTCIAIMEVYY</sequence>
<proteinExistence type="predicted"/>
<evidence type="ECO:0000256" key="1">
    <source>
        <dbReference type="SAM" id="Coils"/>
    </source>
</evidence>
<evidence type="ECO:0000313" key="4">
    <source>
        <dbReference type="Proteomes" id="UP001249851"/>
    </source>
</evidence>